<protein>
    <recommendedName>
        <fullName evidence="3">DUF4286 domain-containing protein</fullName>
    </recommendedName>
</protein>
<evidence type="ECO:0000313" key="1">
    <source>
        <dbReference type="EMBL" id="SKC08273.1"/>
    </source>
</evidence>
<dbReference type="Proteomes" id="UP000191112">
    <property type="component" value="Unassembled WGS sequence"/>
</dbReference>
<gene>
    <name evidence="1" type="ORF">SAMN05660477_02892</name>
</gene>
<dbReference type="OrthoDB" id="1260486at2"/>
<dbReference type="STRING" id="619805.SAMN05660477_02892"/>
<keyword evidence="2" id="KW-1185">Reference proteome</keyword>
<dbReference type="RefSeq" id="WP_079668109.1">
    <property type="nucleotide sequence ID" value="NZ_FUYZ01000012.1"/>
</dbReference>
<organism evidence="1 2">
    <name type="scientific">Soonwooa buanensis</name>
    <dbReference type="NCBI Taxonomy" id="619805"/>
    <lineage>
        <taxon>Bacteria</taxon>
        <taxon>Pseudomonadati</taxon>
        <taxon>Bacteroidota</taxon>
        <taxon>Flavobacteriia</taxon>
        <taxon>Flavobacteriales</taxon>
        <taxon>Weeksellaceae</taxon>
        <taxon>Chryseobacterium group</taxon>
        <taxon>Soonwooa</taxon>
    </lineage>
</organism>
<evidence type="ECO:0008006" key="3">
    <source>
        <dbReference type="Google" id="ProtNLM"/>
    </source>
</evidence>
<dbReference type="EMBL" id="FUYZ01000012">
    <property type="protein sequence ID" value="SKC08273.1"/>
    <property type="molecule type" value="Genomic_DNA"/>
</dbReference>
<reference evidence="1 2" key="1">
    <citation type="submission" date="2017-02" db="EMBL/GenBank/DDBJ databases">
        <authorList>
            <person name="Peterson S.W."/>
        </authorList>
    </citation>
    <scope>NUCLEOTIDE SEQUENCE [LARGE SCALE GENOMIC DNA]</scope>
    <source>
        <strain evidence="1 2">DSM 22323</strain>
    </source>
</reference>
<dbReference type="InterPro" id="IPR025563">
    <property type="entry name" value="DUF4286"/>
</dbReference>
<evidence type="ECO:0000313" key="2">
    <source>
        <dbReference type="Proteomes" id="UP000191112"/>
    </source>
</evidence>
<proteinExistence type="predicted"/>
<accession>A0A1T5GIM4</accession>
<name>A0A1T5GIM4_9FLAO</name>
<sequence length="104" mass="12262">MSILSITFHTTENRIPEWDQYCDNELHNMVENLIDVDKYILSEVSTDMVREGRNTNLLLVFANEELREGFLLSELPNIAERIDKVFGQEVMIFPTMLNPKRLRF</sequence>
<dbReference type="Pfam" id="PF14114">
    <property type="entry name" value="DUF4286"/>
    <property type="match status" value="1"/>
</dbReference>
<dbReference type="AlphaFoldDB" id="A0A1T5GIM4"/>